<reference evidence="2" key="1">
    <citation type="submission" date="2018-10" db="EMBL/GenBank/DDBJ databases">
        <title>Effector identification in a new, highly contiguous assembly of the strawberry crown rot pathogen Phytophthora cactorum.</title>
        <authorList>
            <person name="Armitage A.D."/>
            <person name="Nellist C.F."/>
            <person name="Bates H."/>
            <person name="Vickerstaff R.J."/>
            <person name="Harrison R.J."/>
        </authorList>
    </citation>
    <scope>NUCLEOTIDE SEQUENCE</scope>
    <source>
        <strain evidence="2">4040</strain>
    </source>
</reference>
<feature type="compositionally biased region" description="Low complexity" evidence="1">
    <location>
        <begin position="181"/>
        <end position="192"/>
    </location>
</feature>
<dbReference type="Proteomes" id="UP000736787">
    <property type="component" value="Unassembled WGS sequence"/>
</dbReference>
<feature type="region of interest" description="Disordered" evidence="1">
    <location>
        <begin position="241"/>
        <end position="264"/>
    </location>
</feature>
<proteinExistence type="predicted"/>
<accession>A0A8T1D4P2</accession>
<comment type="caution">
    <text evidence="2">The sequence shown here is derived from an EMBL/GenBank/DDBJ whole genome shotgun (WGS) entry which is preliminary data.</text>
</comment>
<gene>
    <name evidence="2" type="ORF">PC117_g12527</name>
</gene>
<organism evidence="2 3">
    <name type="scientific">Phytophthora cactorum</name>
    <dbReference type="NCBI Taxonomy" id="29920"/>
    <lineage>
        <taxon>Eukaryota</taxon>
        <taxon>Sar</taxon>
        <taxon>Stramenopiles</taxon>
        <taxon>Oomycota</taxon>
        <taxon>Peronosporomycetes</taxon>
        <taxon>Peronosporales</taxon>
        <taxon>Peronosporaceae</taxon>
        <taxon>Phytophthora</taxon>
    </lineage>
</organism>
<feature type="compositionally biased region" description="Basic residues" evidence="1">
    <location>
        <begin position="126"/>
        <end position="139"/>
    </location>
</feature>
<dbReference type="VEuPathDB" id="FungiDB:PC110_g17172"/>
<dbReference type="EMBL" id="RCMK01000346">
    <property type="protein sequence ID" value="KAG2934900.1"/>
    <property type="molecule type" value="Genomic_DNA"/>
</dbReference>
<dbReference type="VEuPathDB" id="FungiDB:PC110_g11135"/>
<evidence type="ECO:0000256" key="1">
    <source>
        <dbReference type="SAM" id="MobiDB-lite"/>
    </source>
</evidence>
<sequence length="317" mass="32966">MDGDKNGECSDNQGSRRLARQTRESGACVVAQIPTVTHDAAVINELAANNASNVASQHSVAPCQSTVNNEEAANNQQTVANQETTALQGAVSSQVSVGSQMAIASKNAVACQATATNLEGAVATLPRKRGRPKGSKNKRKQDQTAVDKPTSKRARKPGNGSKPRRSLDTAMIGETVQLAPTDSTESTTVATTHPGTVSNQPAAIECQGPATPTLAHTSVPLQPQLADSSAVAARQIATADVARGNNSQPITTPPPAHSSRRITSGQSPSITALYVNTLVAFAPAKEGWVTSKKYVGVGNAFIIGRVCRVVKGLYQVR</sequence>
<feature type="region of interest" description="Disordered" evidence="1">
    <location>
        <begin position="1"/>
        <end position="23"/>
    </location>
</feature>
<protein>
    <submittedName>
        <fullName evidence="2">Uncharacterized protein</fullName>
    </submittedName>
</protein>
<feature type="region of interest" description="Disordered" evidence="1">
    <location>
        <begin position="122"/>
        <end position="201"/>
    </location>
</feature>
<name>A0A8T1D4P2_9STRA</name>
<dbReference type="AlphaFoldDB" id="A0A8T1D4P2"/>
<evidence type="ECO:0000313" key="3">
    <source>
        <dbReference type="Proteomes" id="UP000736787"/>
    </source>
</evidence>
<evidence type="ECO:0000313" key="2">
    <source>
        <dbReference type="EMBL" id="KAG2934900.1"/>
    </source>
</evidence>